<dbReference type="InterPro" id="IPR018392">
    <property type="entry name" value="LysM"/>
</dbReference>
<gene>
    <name evidence="4" type="ORF">VZC37_09440</name>
</gene>
<organism evidence="4 5">
    <name type="scientific">Gordonia sesuvii</name>
    <dbReference type="NCBI Taxonomy" id="3116777"/>
    <lineage>
        <taxon>Bacteria</taxon>
        <taxon>Bacillati</taxon>
        <taxon>Actinomycetota</taxon>
        <taxon>Actinomycetes</taxon>
        <taxon>Mycobacteriales</taxon>
        <taxon>Gordoniaceae</taxon>
        <taxon>Gordonia</taxon>
    </lineage>
</organism>
<dbReference type="InterPro" id="IPR036779">
    <property type="entry name" value="LysM_dom_sf"/>
</dbReference>
<feature type="compositionally biased region" description="Basic and acidic residues" evidence="1">
    <location>
        <begin position="1"/>
        <end position="13"/>
    </location>
</feature>
<name>A0ABU7MBR8_9ACTN</name>
<keyword evidence="2" id="KW-0472">Membrane</keyword>
<dbReference type="RefSeq" id="WP_330432195.1">
    <property type="nucleotide sequence ID" value="NZ_JAZDUF010000002.1"/>
</dbReference>
<dbReference type="Pfam" id="PF01476">
    <property type="entry name" value="LysM"/>
    <property type="match status" value="1"/>
</dbReference>
<proteinExistence type="predicted"/>
<comment type="caution">
    <text evidence="4">The sequence shown here is derived from an EMBL/GenBank/DDBJ whole genome shotgun (WGS) entry which is preliminary data.</text>
</comment>
<protein>
    <submittedName>
        <fullName evidence="4">LysM peptidoglycan-binding domain-containing protein</fullName>
    </submittedName>
</protein>
<evidence type="ECO:0000256" key="2">
    <source>
        <dbReference type="SAM" id="Phobius"/>
    </source>
</evidence>
<feature type="compositionally biased region" description="Low complexity" evidence="1">
    <location>
        <begin position="32"/>
        <end position="46"/>
    </location>
</feature>
<feature type="transmembrane region" description="Helical" evidence="2">
    <location>
        <begin position="125"/>
        <end position="145"/>
    </location>
</feature>
<feature type="compositionally biased region" description="Polar residues" evidence="1">
    <location>
        <begin position="47"/>
        <end position="61"/>
    </location>
</feature>
<evidence type="ECO:0000313" key="5">
    <source>
        <dbReference type="Proteomes" id="UP001347146"/>
    </source>
</evidence>
<dbReference type="SMART" id="SM00257">
    <property type="entry name" value="LysM"/>
    <property type="match status" value="1"/>
</dbReference>
<dbReference type="Proteomes" id="UP001347146">
    <property type="component" value="Unassembled WGS sequence"/>
</dbReference>
<sequence>MRSIEHVIDHDVDPGEPVGPDPYPHSIRRTRSMSTATISTPTISTTELIQSARPSGRQSVGNPHRAGRVGAPVTRPPRGGAHAPVRPADRRPVGQSARPGAYVSGTRCDAPVVDRNVIARRRATAASVLVGAALALVVWVVAIVGSDYAASVEPAPVGTEVVHVRQGDSLSSIADRVAPGVPRDAVIAQIVERNDLPGSGLRVGQALIAPAYR</sequence>
<accession>A0ABU7MBR8</accession>
<feature type="region of interest" description="Disordered" evidence="1">
    <location>
        <begin position="1"/>
        <end position="106"/>
    </location>
</feature>
<keyword evidence="2" id="KW-1133">Transmembrane helix</keyword>
<evidence type="ECO:0000256" key="1">
    <source>
        <dbReference type="SAM" id="MobiDB-lite"/>
    </source>
</evidence>
<dbReference type="CDD" id="cd00118">
    <property type="entry name" value="LysM"/>
    <property type="match status" value="1"/>
</dbReference>
<reference evidence="4 5" key="1">
    <citation type="submission" date="2024-01" db="EMBL/GenBank/DDBJ databases">
        <title>Draft genome sequence of Gordonia sp. LSe1-13.</title>
        <authorList>
            <person name="Suphannarot A."/>
            <person name="Mingma R."/>
        </authorList>
    </citation>
    <scope>NUCLEOTIDE SEQUENCE [LARGE SCALE GENOMIC DNA]</scope>
    <source>
        <strain evidence="4 5">LSe1-13</strain>
    </source>
</reference>
<keyword evidence="2" id="KW-0812">Transmembrane</keyword>
<keyword evidence="5" id="KW-1185">Reference proteome</keyword>
<dbReference type="EMBL" id="JAZDUF010000002">
    <property type="protein sequence ID" value="MEE3850556.1"/>
    <property type="molecule type" value="Genomic_DNA"/>
</dbReference>
<feature type="domain" description="LysM" evidence="3">
    <location>
        <begin position="160"/>
        <end position="209"/>
    </location>
</feature>
<dbReference type="Gene3D" id="3.10.350.10">
    <property type="entry name" value="LysM domain"/>
    <property type="match status" value="1"/>
</dbReference>
<dbReference type="PROSITE" id="PS51782">
    <property type="entry name" value="LYSM"/>
    <property type="match status" value="1"/>
</dbReference>
<evidence type="ECO:0000259" key="3">
    <source>
        <dbReference type="PROSITE" id="PS51782"/>
    </source>
</evidence>
<evidence type="ECO:0000313" key="4">
    <source>
        <dbReference type="EMBL" id="MEE3850556.1"/>
    </source>
</evidence>